<feature type="chain" id="PRO_5045758320" evidence="1">
    <location>
        <begin position="19"/>
        <end position="178"/>
    </location>
</feature>
<reference evidence="3 4" key="1">
    <citation type="submission" date="2021-10" db="EMBL/GenBank/DDBJ databases">
        <title>Draft genome of Aestuariibacter halophilus JC2043.</title>
        <authorList>
            <person name="Emsley S.A."/>
            <person name="Pfannmuller K.M."/>
            <person name="Ushijima B."/>
            <person name="Saw J.H."/>
            <person name="Videau P."/>
        </authorList>
    </citation>
    <scope>NUCLEOTIDE SEQUENCE [LARGE SCALE GENOMIC DNA]</scope>
    <source>
        <strain evidence="3 4">JC2043</strain>
    </source>
</reference>
<dbReference type="InterPro" id="IPR021796">
    <property type="entry name" value="Tll0287-like_dom"/>
</dbReference>
<evidence type="ECO:0000256" key="1">
    <source>
        <dbReference type="SAM" id="SignalP"/>
    </source>
</evidence>
<proteinExistence type="predicted"/>
<evidence type="ECO:0000259" key="2">
    <source>
        <dbReference type="Pfam" id="PF11845"/>
    </source>
</evidence>
<evidence type="ECO:0000313" key="4">
    <source>
        <dbReference type="Proteomes" id="UP001520878"/>
    </source>
</evidence>
<evidence type="ECO:0000313" key="3">
    <source>
        <dbReference type="EMBL" id="MCC2617923.1"/>
    </source>
</evidence>
<feature type="signal peptide" evidence="1">
    <location>
        <begin position="1"/>
        <end position="18"/>
    </location>
</feature>
<dbReference type="EMBL" id="JAJEWP010000006">
    <property type="protein sequence ID" value="MCC2617923.1"/>
    <property type="molecule type" value="Genomic_DNA"/>
</dbReference>
<name>A0ABS8GBP1_9ALTE</name>
<protein>
    <submittedName>
        <fullName evidence="3">DUF3365 domain-containing protein</fullName>
    </submittedName>
</protein>
<dbReference type="Proteomes" id="UP001520878">
    <property type="component" value="Unassembled WGS sequence"/>
</dbReference>
<dbReference type="RefSeq" id="WP_229162348.1">
    <property type="nucleotide sequence ID" value="NZ_JAJEWP010000006.1"/>
</dbReference>
<comment type="caution">
    <text evidence="3">The sequence shown here is derived from an EMBL/GenBank/DDBJ whole genome shotgun (WGS) entry which is preliminary data.</text>
</comment>
<keyword evidence="4" id="KW-1185">Reference proteome</keyword>
<dbReference type="Pfam" id="PF11845">
    <property type="entry name" value="Tll0287-like"/>
    <property type="match status" value="1"/>
</dbReference>
<organism evidence="3 4">
    <name type="scientific">Fluctibacter halophilus</name>
    <dbReference type="NCBI Taxonomy" id="226011"/>
    <lineage>
        <taxon>Bacteria</taxon>
        <taxon>Pseudomonadati</taxon>
        <taxon>Pseudomonadota</taxon>
        <taxon>Gammaproteobacteria</taxon>
        <taxon>Alteromonadales</taxon>
        <taxon>Alteromonadaceae</taxon>
        <taxon>Fluctibacter</taxon>
    </lineage>
</organism>
<sequence length="178" mass="19542">MKWTVLLMVALLASRTMAQAPPEALIAGGEQRIAQFSAQLKSELLGAIGKGGLAAAVDVCHQRAPVIARQLSTDGWLIGRTSHKTRNPDNAPDAWENRVLQDFLQQSPQQWRQATLIDGRFRMMKGIPTGQLCMQCHGRSIAPEVQQAIARHYPLDQATGFQPGELRGAFTLTFTPVE</sequence>
<keyword evidence="1" id="KW-0732">Signal</keyword>
<gene>
    <name evidence="3" type="ORF">LJ739_16845</name>
</gene>
<feature type="domain" description="Tll0287-like" evidence="2">
    <location>
        <begin position="59"/>
        <end position="173"/>
    </location>
</feature>
<accession>A0ABS8GBP1</accession>